<evidence type="ECO:0000313" key="3">
    <source>
        <dbReference type="Proteomes" id="UP000245168"/>
    </source>
</evidence>
<comment type="caution">
    <text evidence="2">The sequence shown here is derived from an EMBL/GenBank/DDBJ whole genome shotgun (WGS) entry which is preliminary data.</text>
</comment>
<gene>
    <name evidence="2" type="ORF">DDZ18_01085</name>
</gene>
<feature type="transmembrane region" description="Helical" evidence="1">
    <location>
        <begin position="54"/>
        <end position="71"/>
    </location>
</feature>
<keyword evidence="1" id="KW-0472">Membrane</keyword>
<dbReference type="Proteomes" id="UP000245168">
    <property type="component" value="Unassembled WGS sequence"/>
</dbReference>
<dbReference type="EMBL" id="QEXV01000001">
    <property type="protein sequence ID" value="PWE18234.1"/>
    <property type="molecule type" value="Genomic_DNA"/>
</dbReference>
<protein>
    <submittedName>
        <fullName evidence="2">Uncharacterized protein</fullName>
    </submittedName>
</protein>
<sequence>MPESEFAALPVEVQIVAVALAASLIVGIPVRLFGLAATIGGLRLAFGFARRHRFTVLVIALVGAGAGLWSLESIRELVGGLIF</sequence>
<proteinExistence type="predicted"/>
<dbReference type="AlphaFoldDB" id="A0A2U2BW86"/>
<dbReference type="OrthoDB" id="7631348at2"/>
<dbReference type="RefSeq" id="WP_109251508.1">
    <property type="nucleotide sequence ID" value="NZ_QEXV01000001.1"/>
</dbReference>
<keyword evidence="3" id="KW-1185">Reference proteome</keyword>
<name>A0A2U2BW86_9PROT</name>
<keyword evidence="1" id="KW-1133">Transmembrane helix</keyword>
<reference evidence="3" key="1">
    <citation type="submission" date="2018-05" db="EMBL/GenBank/DDBJ databases">
        <authorList>
            <person name="Liu B.-T."/>
        </authorList>
    </citation>
    <scope>NUCLEOTIDE SEQUENCE [LARGE SCALE GENOMIC DNA]</scope>
    <source>
        <strain evidence="3">WD6-1</strain>
    </source>
</reference>
<keyword evidence="1" id="KW-0812">Transmembrane</keyword>
<feature type="transmembrane region" description="Helical" evidence="1">
    <location>
        <begin position="15"/>
        <end position="42"/>
    </location>
</feature>
<evidence type="ECO:0000256" key="1">
    <source>
        <dbReference type="SAM" id="Phobius"/>
    </source>
</evidence>
<organism evidence="2 3">
    <name type="scientific">Marinicauda salina</name>
    <dbReference type="NCBI Taxonomy" id="2135793"/>
    <lineage>
        <taxon>Bacteria</taxon>
        <taxon>Pseudomonadati</taxon>
        <taxon>Pseudomonadota</taxon>
        <taxon>Alphaproteobacteria</taxon>
        <taxon>Maricaulales</taxon>
        <taxon>Maricaulaceae</taxon>
        <taxon>Marinicauda</taxon>
    </lineage>
</organism>
<accession>A0A2U2BW86</accession>
<evidence type="ECO:0000313" key="2">
    <source>
        <dbReference type="EMBL" id="PWE18234.1"/>
    </source>
</evidence>